<evidence type="ECO:0000313" key="3">
    <source>
        <dbReference type="Proteomes" id="UP000324015"/>
    </source>
</evidence>
<protein>
    <recommendedName>
        <fullName evidence="1">TniQ domain-containing protein</fullName>
    </recommendedName>
</protein>
<dbReference type="InterPro" id="IPR009492">
    <property type="entry name" value="TniQ"/>
</dbReference>
<accession>A0A5P2CJ44</accession>
<dbReference type="Pfam" id="PF06527">
    <property type="entry name" value="TniQ"/>
    <property type="match status" value="1"/>
</dbReference>
<dbReference type="Proteomes" id="UP000324015">
    <property type="component" value="Chromosome"/>
</dbReference>
<organism evidence="2 3">
    <name type="scientific">Streptomyces venezuelae</name>
    <dbReference type="NCBI Taxonomy" id="54571"/>
    <lineage>
        <taxon>Bacteria</taxon>
        <taxon>Bacillati</taxon>
        <taxon>Actinomycetota</taxon>
        <taxon>Actinomycetes</taxon>
        <taxon>Kitasatosporales</taxon>
        <taxon>Streptomycetaceae</taxon>
        <taxon>Streptomyces</taxon>
    </lineage>
</organism>
<evidence type="ECO:0000259" key="1">
    <source>
        <dbReference type="Pfam" id="PF06527"/>
    </source>
</evidence>
<dbReference type="EMBL" id="CP029191">
    <property type="protein sequence ID" value="QES41331.1"/>
    <property type="molecule type" value="Genomic_DNA"/>
</dbReference>
<proteinExistence type="predicted"/>
<feature type="domain" description="TniQ" evidence="1">
    <location>
        <begin position="16"/>
        <end position="147"/>
    </location>
</feature>
<dbReference type="AlphaFoldDB" id="A0A5P2CJ44"/>
<reference evidence="2 3" key="1">
    <citation type="submission" date="2018-05" db="EMBL/GenBank/DDBJ databases">
        <title>Streptomyces venezuelae.</title>
        <authorList>
            <person name="Kim W."/>
            <person name="Lee N."/>
            <person name="Cho B.-K."/>
        </authorList>
    </citation>
    <scope>NUCLEOTIDE SEQUENCE [LARGE SCALE GENOMIC DNA]</scope>
    <source>
        <strain evidence="2 3">ATCC 14585</strain>
    </source>
</reference>
<name>A0A5P2CJ44_STRVZ</name>
<sequence>MVVSQAESHRRLRRLPVVPVPLPGESLFSWVDHLAAVYEVDRTEVMHRLGLEPKTAHASRLARHTAELPLASAKLLHAATGLDPKAIRAMTLLGIVKERESRPYRLSDMPEAPEETWAFCPRCVEPPTRWPLWWYRSWAVMCPDHDCYTVSFCPNCGSPFSPSVLRGDAPGRCPGFIPLADEQDRVSGKRRPKRKRCGRPLWEITTPPVTDPLVRDTHQRLVRIAVEGPSSTDQQWYDDLRALRILLNEPNPLRVQAFTSPDLALRERYTTQGRGSMWNDADPHPVVWRATDAGLLYPWRRTSPSTYSMERDPVTTAAVLRVIAAVLASDDTAAAAGHAFTVLRPASLRDFDGNPPSYLFRASDQLGALISQALAPDVLDRLRDASSPPRT</sequence>
<gene>
    <name evidence="2" type="ORF">DEJ49_10200</name>
</gene>
<evidence type="ECO:0000313" key="2">
    <source>
        <dbReference type="EMBL" id="QES41331.1"/>
    </source>
</evidence>